<dbReference type="InterPro" id="IPR009075">
    <property type="entry name" value="AcylCo_DH/oxidase_C"/>
</dbReference>
<evidence type="ECO:0000256" key="5">
    <source>
        <dbReference type="ARBA" id="ARBA00023002"/>
    </source>
</evidence>
<dbReference type="Proteomes" id="UP001595840">
    <property type="component" value="Unassembled WGS sequence"/>
</dbReference>
<dbReference type="Pfam" id="PF00441">
    <property type="entry name" value="Acyl-CoA_dh_1"/>
    <property type="match status" value="1"/>
</dbReference>
<dbReference type="Pfam" id="PF02771">
    <property type="entry name" value="Acyl-CoA_dh_N"/>
    <property type="match status" value="1"/>
</dbReference>
<evidence type="ECO:0000256" key="4">
    <source>
        <dbReference type="ARBA" id="ARBA00022827"/>
    </source>
</evidence>
<dbReference type="InterPro" id="IPR009100">
    <property type="entry name" value="AcylCoA_DH/oxidase_NM_dom_sf"/>
</dbReference>
<gene>
    <name evidence="10" type="ORF">ACFOX3_17000</name>
</gene>
<dbReference type="Pfam" id="PF02770">
    <property type="entry name" value="Acyl-CoA_dh_M"/>
    <property type="match status" value="1"/>
</dbReference>
<feature type="domain" description="Acyl-CoA oxidase/dehydrogenase middle" evidence="8">
    <location>
        <begin position="123"/>
        <end position="217"/>
    </location>
</feature>
<name>A0ABV8V940_9GAMM</name>
<dbReference type="SUPFAM" id="SSF56645">
    <property type="entry name" value="Acyl-CoA dehydrogenase NM domain-like"/>
    <property type="match status" value="1"/>
</dbReference>
<dbReference type="InterPro" id="IPR050741">
    <property type="entry name" value="Acyl-CoA_dehydrogenase"/>
</dbReference>
<accession>A0ABV8V940</accession>
<dbReference type="InterPro" id="IPR046373">
    <property type="entry name" value="Acyl-CoA_Oxase/DH_mid-dom_sf"/>
</dbReference>
<evidence type="ECO:0000313" key="11">
    <source>
        <dbReference type="Proteomes" id="UP001595840"/>
    </source>
</evidence>
<feature type="domain" description="Acyl-CoA dehydrogenase/oxidase C-terminal" evidence="7">
    <location>
        <begin position="229"/>
        <end position="375"/>
    </location>
</feature>
<evidence type="ECO:0000256" key="2">
    <source>
        <dbReference type="ARBA" id="ARBA00009347"/>
    </source>
</evidence>
<dbReference type="SUPFAM" id="SSF47203">
    <property type="entry name" value="Acyl-CoA dehydrogenase C-terminal domain-like"/>
    <property type="match status" value="1"/>
</dbReference>
<comment type="caution">
    <text evidence="10">The sequence shown here is derived from an EMBL/GenBank/DDBJ whole genome shotgun (WGS) entry which is preliminary data.</text>
</comment>
<dbReference type="EMBL" id="JBHSCX010000021">
    <property type="protein sequence ID" value="MFC4364019.1"/>
    <property type="molecule type" value="Genomic_DNA"/>
</dbReference>
<dbReference type="PANTHER" id="PTHR48083:SF6">
    <property type="entry name" value="ACYL-COA DEHYDROGENASE 6"/>
    <property type="match status" value="1"/>
</dbReference>
<keyword evidence="11" id="KW-1185">Reference proteome</keyword>
<evidence type="ECO:0000256" key="1">
    <source>
        <dbReference type="ARBA" id="ARBA00001974"/>
    </source>
</evidence>
<comment type="cofactor">
    <cofactor evidence="1 6">
        <name>FAD</name>
        <dbReference type="ChEBI" id="CHEBI:57692"/>
    </cofactor>
</comment>
<comment type="similarity">
    <text evidence="2 6">Belongs to the acyl-CoA dehydrogenase family.</text>
</comment>
<feature type="domain" description="Acyl-CoA dehydrogenase/oxidase N-terminal" evidence="9">
    <location>
        <begin position="4"/>
        <end position="118"/>
    </location>
</feature>
<proteinExistence type="inferred from homology"/>
<evidence type="ECO:0000259" key="7">
    <source>
        <dbReference type="Pfam" id="PF00441"/>
    </source>
</evidence>
<evidence type="ECO:0000313" key="10">
    <source>
        <dbReference type="EMBL" id="MFC4364019.1"/>
    </source>
</evidence>
<dbReference type="RefSeq" id="WP_290262907.1">
    <property type="nucleotide sequence ID" value="NZ_JAUFQG010000004.1"/>
</dbReference>
<dbReference type="InterPro" id="IPR006091">
    <property type="entry name" value="Acyl-CoA_Oxase/DH_mid-dom"/>
</dbReference>
<keyword evidence="3 6" id="KW-0285">Flavoprotein</keyword>
<evidence type="ECO:0000256" key="6">
    <source>
        <dbReference type="RuleBase" id="RU362125"/>
    </source>
</evidence>
<dbReference type="Gene3D" id="2.40.110.10">
    <property type="entry name" value="Butyryl-CoA Dehydrogenase, subunit A, domain 2"/>
    <property type="match status" value="1"/>
</dbReference>
<dbReference type="InterPro" id="IPR013786">
    <property type="entry name" value="AcylCoA_DH/ox_N"/>
</dbReference>
<keyword evidence="5 6" id="KW-0560">Oxidoreductase</keyword>
<dbReference type="EC" id="1.-.-.-" evidence="10"/>
<dbReference type="InterPro" id="IPR037069">
    <property type="entry name" value="AcylCoA_DH/ox_N_sf"/>
</dbReference>
<dbReference type="GO" id="GO:0016491">
    <property type="term" value="F:oxidoreductase activity"/>
    <property type="evidence" value="ECO:0007669"/>
    <property type="project" value="UniProtKB-KW"/>
</dbReference>
<dbReference type="InterPro" id="IPR036250">
    <property type="entry name" value="AcylCo_DH-like_C"/>
</dbReference>
<evidence type="ECO:0000259" key="8">
    <source>
        <dbReference type="Pfam" id="PF02770"/>
    </source>
</evidence>
<sequence length="386" mass="42325">MLFSEQHQAMRTSVQRFVSEEINPHVDEWEKAGLFPMHELLKKLSALGLLGISKPEAYGGMGLDFSYEMLLAEELGAAHCGGVPLAIGVQTSMATPALAQYGSDELRQEFLTPAIAGEFVASIAVSEPSAGSDVANIKTRAKKDGDDYIIDGSKMWITNATQADFFCVLANTSDDKPHSNKSLIIVPRNTPGVSIGPKLEKMGMRSSDTAPVFFDNVRVPQRFRIGDEGAGFLYQMLQFQEERLFGAALSLKGFELCINSTIDYTRERDAFAAPLINNQTIHFTLAEMLTETEALRALIYRATENYVAGQDATLLASMAKLKAGRLSRELPDKCLQFWGGMGFMESSIVNRLYRDFRLTSIGGGADEIMLGIICKLIGILPKRAKA</sequence>
<evidence type="ECO:0000259" key="9">
    <source>
        <dbReference type="Pfam" id="PF02771"/>
    </source>
</evidence>
<reference evidence="11" key="1">
    <citation type="journal article" date="2019" name="Int. J. Syst. Evol. Microbiol.">
        <title>The Global Catalogue of Microorganisms (GCM) 10K type strain sequencing project: providing services to taxonomists for standard genome sequencing and annotation.</title>
        <authorList>
            <consortium name="The Broad Institute Genomics Platform"/>
            <consortium name="The Broad Institute Genome Sequencing Center for Infectious Disease"/>
            <person name="Wu L."/>
            <person name="Ma J."/>
        </authorList>
    </citation>
    <scope>NUCLEOTIDE SEQUENCE [LARGE SCALE GENOMIC DNA]</scope>
    <source>
        <strain evidence="11">CECT 8570</strain>
    </source>
</reference>
<dbReference type="PANTHER" id="PTHR48083">
    <property type="entry name" value="MEDIUM-CHAIN SPECIFIC ACYL-COA DEHYDROGENASE, MITOCHONDRIAL-RELATED"/>
    <property type="match status" value="1"/>
</dbReference>
<organism evidence="10 11">
    <name type="scientific">Simiduia curdlanivorans</name>
    <dbReference type="NCBI Taxonomy" id="1492769"/>
    <lineage>
        <taxon>Bacteria</taxon>
        <taxon>Pseudomonadati</taxon>
        <taxon>Pseudomonadota</taxon>
        <taxon>Gammaproteobacteria</taxon>
        <taxon>Cellvibrionales</taxon>
        <taxon>Cellvibrionaceae</taxon>
        <taxon>Simiduia</taxon>
    </lineage>
</organism>
<keyword evidence="4 6" id="KW-0274">FAD</keyword>
<evidence type="ECO:0000256" key="3">
    <source>
        <dbReference type="ARBA" id="ARBA00022630"/>
    </source>
</evidence>
<dbReference type="Gene3D" id="1.10.540.10">
    <property type="entry name" value="Acyl-CoA dehydrogenase/oxidase, N-terminal domain"/>
    <property type="match status" value="1"/>
</dbReference>
<dbReference type="Gene3D" id="1.20.140.10">
    <property type="entry name" value="Butyryl-CoA Dehydrogenase, subunit A, domain 3"/>
    <property type="match status" value="1"/>
</dbReference>
<protein>
    <submittedName>
        <fullName evidence="10">Acyl-CoA dehydrogenase family protein</fullName>
        <ecNumber evidence="10">1.-.-.-</ecNumber>
    </submittedName>
</protein>